<evidence type="ECO:0000313" key="2">
    <source>
        <dbReference type="Proteomes" id="UP001519343"/>
    </source>
</evidence>
<keyword evidence="2" id="KW-1185">Reference proteome</keyword>
<accession>A0ABS4GN87</accession>
<organism evidence="1 2">
    <name type="scientific">Ammoniphilus resinae</name>
    <dbReference type="NCBI Taxonomy" id="861532"/>
    <lineage>
        <taxon>Bacteria</taxon>
        <taxon>Bacillati</taxon>
        <taxon>Bacillota</taxon>
        <taxon>Bacilli</taxon>
        <taxon>Bacillales</taxon>
        <taxon>Paenibacillaceae</taxon>
        <taxon>Aneurinibacillus group</taxon>
        <taxon>Ammoniphilus</taxon>
    </lineage>
</organism>
<dbReference type="Pfam" id="PF11155">
    <property type="entry name" value="DUF2935"/>
    <property type="match status" value="1"/>
</dbReference>
<reference evidence="1 2" key="1">
    <citation type="submission" date="2021-03" db="EMBL/GenBank/DDBJ databases">
        <title>Genomic Encyclopedia of Type Strains, Phase IV (KMG-IV): sequencing the most valuable type-strain genomes for metagenomic binning, comparative biology and taxonomic classification.</title>
        <authorList>
            <person name="Goeker M."/>
        </authorList>
    </citation>
    <scope>NUCLEOTIDE SEQUENCE [LARGE SCALE GENOMIC DNA]</scope>
    <source>
        <strain evidence="1 2">DSM 24738</strain>
    </source>
</reference>
<gene>
    <name evidence="1" type="ORF">J2Z37_001744</name>
</gene>
<dbReference type="InterPro" id="IPR021328">
    <property type="entry name" value="CotB-like"/>
</dbReference>
<dbReference type="Proteomes" id="UP001519343">
    <property type="component" value="Unassembled WGS sequence"/>
</dbReference>
<sequence>MQFYYDEKMPLRILDEGEFWKHQESEHTVVIRQLVKNLEPAFVTSLEKWELALKKTQGLFVRYIEAVARSGKHVSPSLLREIKSLVEFALHQSEQFVKLLNQLEAESNAIKTNPTAKTVVDHIRRESEYFMGITEALLSKGML</sequence>
<dbReference type="Gene3D" id="1.20.1260.120">
    <property type="entry name" value="Protein of unknown function DUF2935"/>
    <property type="match status" value="1"/>
</dbReference>
<evidence type="ECO:0008006" key="3">
    <source>
        <dbReference type="Google" id="ProtNLM"/>
    </source>
</evidence>
<dbReference type="SUPFAM" id="SSF158430">
    <property type="entry name" value="Bacillus cereus metalloprotein-like"/>
    <property type="match status" value="1"/>
</dbReference>
<evidence type="ECO:0000313" key="1">
    <source>
        <dbReference type="EMBL" id="MBP1931743.1"/>
    </source>
</evidence>
<protein>
    <recommendedName>
        <fullName evidence="3">DUF2935 domain-containing protein</fullName>
    </recommendedName>
</protein>
<dbReference type="EMBL" id="JAGGKT010000003">
    <property type="protein sequence ID" value="MBP1931743.1"/>
    <property type="molecule type" value="Genomic_DNA"/>
</dbReference>
<dbReference type="RefSeq" id="WP_209809816.1">
    <property type="nucleotide sequence ID" value="NZ_JAGGKT010000003.1"/>
</dbReference>
<comment type="caution">
    <text evidence="1">The sequence shown here is derived from an EMBL/GenBank/DDBJ whole genome shotgun (WGS) entry which is preliminary data.</text>
</comment>
<name>A0ABS4GN87_9BACL</name>
<proteinExistence type="predicted"/>